<proteinExistence type="predicted"/>
<evidence type="ECO:0000313" key="1">
    <source>
        <dbReference type="EMBL" id="PRQ25392.1"/>
    </source>
</evidence>
<dbReference type="Proteomes" id="UP000238479">
    <property type="component" value="Chromosome 6"/>
</dbReference>
<gene>
    <name evidence="1" type="ORF">RchiOBHm_Chr6g0283221</name>
</gene>
<name>A0A2P6PTY3_ROSCH</name>
<dbReference type="Gramene" id="PRQ25392">
    <property type="protein sequence ID" value="PRQ25392"/>
    <property type="gene ID" value="RchiOBHm_Chr6g0283221"/>
</dbReference>
<comment type="caution">
    <text evidence="1">The sequence shown here is derived from an EMBL/GenBank/DDBJ whole genome shotgun (WGS) entry which is preliminary data.</text>
</comment>
<keyword evidence="2" id="KW-1185">Reference proteome</keyword>
<dbReference type="EMBL" id="PDCK01000044">
    <property type="protein sequence ID" value="PRQ25392.1"/>
    <property type="molecule type" value="Genomic_DNA"/>
</dbReference>
<evidence type="ECO:0000313" key="2">
    <source>
        <dbReference type="Proteomes" id="UP000238479"/>
    </source>
</evidence>
<sequence length="72" mass="9093">MISQLDYTMIENLLYQFVHFPYFVVWDFGNSNLFIWDRLVHDKGKFVYFYFWMKHEPKIYELGYFNRVKFES</sequence>
<reference evidence="1 2" key="1">
    <citation type="journal article" date="2018" name="Nat. Genet.">
        <title>The Rosa genome provides new insights in the design of modern roses.</title>
        <authorList>
            <person name="Bendahmane M."/>
        </authorList>
    </citation>
    <scope>NUCLEOTIDE SEQUENCE [LARGE SCALE GENOMIC DNA]</scope>
    <source>
        <strain evidence="2">cv. Old Blush</strain>
    </source>
</reference>
<protein>
    <submittedName>
        <fullName evidence="1">Uncharacterized protein</fullName>
    </submittedName>
</protein>
<accession>A0A2P6PTY3</accession>
<organism evidence="1 2">
    <name type="scientific">Rosa chinensis</name>
    <name type="common">China rose</name>
    <dbReference type="NCBI Taxonomy" id="74649"/>
    <lineage>
        <taxon>Eukaryota</taxon>
        <taxon>Viridiplantae</taxon>
        <taxon>Streptophyta</taxon>
        <taxon>Embryophyta</taxon>
        <taxon>Tracheophyta</taxon>
        <taxon>Spermatophyta</taxon>
        <taxon>Magnoliopsida</taxon>
        <taxon>eudicotyledons</taxon>
        <taxon>Gunneridae</taxon>
        <taxon>Pentapetalae</taxon>
        <taxon>rosids</taxon>
        <taxon>fabids</taxon>
        <taxon>Rosales</taxon>
        <taxon>Rosaceae</taxon>
        <taxon>Rosoideae</taxon>
        <taxon>Rosoideae incertae sedis</taxon>
        <taxon>Rosa</taxon>
    </lineage>
</organism>
<dbReference type="AlphaFoldDB" id="A0A2P6PTY3"/>